<feature type="domain" description="LD-carboxypeptidase C-terminal" evidence="4">
    <location>
        <begin position="243"/>
        <end position="363"/>
    </location>
</feature>
<dbReference type="SUPFAM" id="SSF141986">
    <property type="entry name" value="LD-carboxypeptidase A C-terminal domain-like"/>
    <property type="match status" value="1"/>
</dbReference>
<dbReference type="EMBL" id="JBFPJR010000021">
    <property type="protein sequence ID" value="MEX0428486.1"/>
    <property type="molecule type" value="Genomic_DNA"/>
</dbReference>
<evidence type="ECO:0000313" key="5">
    <source>
        <dbReference type="EMBL" id="MEX0428486.1"/>
    </source>
</evidence>
<comment type="similarity">
    <text evidence="1">Belongs to the peptidase S66 family.</text>
</comment>
<dbReference type="EC" id="3.4.-.-" evidence="5"/>
<proteinExistence type="inferred from homology"/>
<keyword evidence="2 5" id="KW-0378">Hydrolase</keyword>
<comment type="caution">
    <text evidence="5">The sequence shown here is derived from an EMBL/GenBank/DDBJ whole genome shotgun (WGS) entry which is preliminary data.</text>
</comment>
<sequence length="377" mass="40578">MTDTDPDGEPQESPRYPGTVTEVFTVFLRLRLTGAAGRIESMVRYPAPLRPGDKIAVTSPSAGASGPGVERVAFCVDWLRAEGYEIVVGECMDGSGITSAPAQERAAELTAMLCDPDVRCVLPPWGGETAIDLVDLLDWDALDTAEPTWLVGYSDISTVLLPITTRLGWATVHGDNLADTPYRPPAGLLPWIALASGPGPHLQRDSRLIAEWWRFNEDPKAVQWREAGEGEWRLYGAESLEVSGRLIGGCIEAVANLAGTPYGDVAAFGEQHASDGLIVYLEAAEAEAATICRNLHALRLAGWFENAKAILIGRTNAVDNPKMTQEQAVLDALGRLDLPIVFDVEIGHVPPHLPLVNGAMATLSVDGDVREITQVLR</sequence>
<keyword evidence="6" id="KW-1185">Reference proteome</keyword>
<dbReference type="Pfam" id="PF02016">
    <property type="entry name" value="Peptidase_S66"/>
    <property type="match status" value="1"/>
</dbReference>
<dbReference type="InterPro" id="IPR040921">
    <property type="entry name" value="Peptidase_S66C"/>
</dbReference>
<dbReference type="InterPro" id="IPR027461">
    <property type="entry name" value="Carboxypeptidase_A_C_sf"/>
</dbReference>
<dbReference type="Proteomes" id="UP001556631">
    <property type="component" value="Unassembled WGS sequence"/>
</dbReference>
<dbReference type="Gene3D" id="3.40.50.10740">
    <property type="entry name" value="Class I glutamine amidotransferase-like"/>
    <property type="match status" value="1"/>
</dbReference>
<name>A0ABV3SZX1_9ACTN</name>
<protein>
    <submittedName>
        <fullName evidence="5">S66 peptidase family protein</fullName>
        <ecNumber evidence="5">3.4.-.-</ecNumber>
    </submittedName>
</protein>
<dbReference type="PANTHER" id="PTHR30237">
    <property type="entry name" value="MURAMOYLTETRAPEPTIDE CARBOXYPEPTIDASE"/>
    <property type="match status" value="1"/>
</dbReference>
<evidence type="ECO:0000259" key="4">
    <source>
        <dbReference type="Pfam" id="PF17676"/>
    </source>
</evidence>
<dbReference type="Pfam" id="PF17676">
    <property type="entry name" value="Peptidase_S66C"/>
    <property type="match status" value="1"/>
</dbReference>
<dbReference type="RefSeq" id="WP_367994458.1">
    <property type="nucleotide sequence ID" value="NZ_JBFPJR010000021.1"/>
</dbReference>
<feature type="domain" description="LD-carboxypeptidase N-terminal" evidence="3">
    <location>
        <begin position="55"/>
        <end position="174"/>
    </location>
</feature>
<evidence type="ECO:0000256" key="1">
    <source>
        <dbReference type="ARBA" id="ARBA00010233"/>
    </source>
</evidence>
<evidence type="ECO:0000256" key="2">
    <source>
        <dbReference type="ARBA" id="ARBA00022801"/>
    </source>
</evidence>
<evidence type="ECO:0000259" key="3">
    <source>
        <dbReference type="Pfam" id="PF02016"/>
    </source>
</evidence>
<dbReference type="PIRSF" id="PIRSF028757">
    <property type="entry name" value="LD-carboxypeptidase"/>
    <property type="match status" value="1"/>
</dbReference>
<dbReference type="InterPro" id="IPR003507">
    <property type="entry name" value="S66_fam"/>
</dbReference>
<dbReference type="InterPro" id="IPR027478">
    <property type="entry name" value="LdcA_N"/>
</dbReference>
<dbReference type="InterPro" id="IPR040449">
    <property type="entry name" value="Peptidase_S66_N"/>
</dbReference>
<dbReference type="CDD" id="cd07062">
    <property type="entry name" value="Peptidase_S66_mccF_like"/>
    <property type="match status" value="1"/>
</dbReference>
<organism evidence="5 6">
    <name type="scientific">Nocardioides eburneus</name>
    <dbReference type="NCBI Taxonomy" id="3231482"/>
    <lineage>
        <taxon>Bacteria</taxon>
        <taxon>Bacillati</taxon>
        <taxon>Actinomycetota</taxon>
        <taxon>Actinomycetes</taxon>
        <taxon>Propionibacteriales</taxon>
        <taxon>Nocardioidaceae</taxon>
        <taxon>Nocardioides</taxon>
    </lineage>
</organism>
<reference evidence="5 6" key="1">
    <citation type="submission" date="2024-07" db="EMBL/GenBank/DDBJ databases">
        <authorList>
            <person name="Lee S."/>
            <person name="Kang M."/>
        </authorList>
    </citation>
    <scope>NUCLEOTIDE SEQUENCE [LARGE SCALE GENOMIC DNA]</scope>
    <source>
        <strain evidence="5 6">DS6</strain>
    </source>
</reference>
<dbReference type="InterPro" id="IPR029062">
    <property type="entry name" value="Class_I_gatase-like"/>
</dbReference>
<dbReference type="GO" id="GO:0016787">
    <property type="term" value="F:hydrolase activity"/>
    <property type="evidence" value="ECO:0007669"/>
    <property type="project" value="UniProtKB-KW"/>
</dbReference>
<gene>
    <name evidence="5" type="ORF">AB3X52_12715</name>
</gene>
<dbReference type="PANTHER" id="PTHR30237:SF5">
    <property type="entry name" value="CARBOXYPEPTIDASE VC_A0337-RELATED"/>
    <property type="match status" value="1"/>
</dbReference>
<dbReference type="SUPFAM" id="SSF52317">
    <property type="entry name" value="Class I glutamine amidotransferase-like"/>
    <property type="match status" value="1"/>
</dbReference>
<accession>A0ABV3SZX1</accession>
<evidence type="ECO:0000313" key="6">
    <source>
        <dbReference type="Proteomes" id="UP001556631"/>
    </source>
</evidence>
<dbReference type="Gene3D" id="3.50.30.60">
    <property type="entry name" value="LD-carboxypeptidase A C-terminal domain-like"/>
    <property type="match status" value="1"/>
</dbReference>